<accession>A0A0S4V3C3</accession>
<organism evidence="2">
    <name type="scientific">Ralstonia solanacearum</name>
    <name type="common">Pseudomonas solanacearum</name>
    <dbReference type="NCBI Taxonomy" id="305"/>
    <lineage>
        <taxon>Bacteria</taxon>
        <taxon>Pseudomonadati</taxon>
        <taxon>Pseudomonadota</taxon>
        <taxon>Betaproteobacteria</taxon>
        <taxon>Burkholderiales</taxon>
        <taxon>Burkholderiaceae</taxon>
        <taxon>Ralstonia</taxon>
        <taxon>Ralstonia solanacearum species complex</taxon>
    </lineage>
</organism>
<proteinExistence type="predicted"/>
<protein>
    <submittedName>
        <fullName evidence="2">Uncharacterized protein</fullName>
    </submittedName>
</protein>
<dbReference type="EMBL" id="LN899821">
    <property type="protein sequence ID" value="CUV16853.1"/>
    <property type="molecule type" value="Genomic_DNA"/>
</dbReference>
<evidence type="ECO:0000313" key="2">
    <source>
        <dbReference type="EMBL" id="CUV28968.1"/>
    </source>
</evidence>
<dbReference type="AlphaFoldDB" id="A0A0S4V3C3"/>
<dbReference type="EMBL" id="LN899824">
    <property type="protein sequence ID" value="CUV28968.1"/>
    <property type="molecule type" value="Genomic_DNA"/>
</dbReference>
<name>A0A0S4V3C3_RALSL</name>
<gene>
    <name evidence="1" type="ORF">PSS4_v1_190009</name>
    <name evidence="2" type="ORF">RUN1985_v1_290118</name>
</gene>
<evidence type="ECO:0000313" key="1">
    <source>
        <dbReference type="EMBL" id="CUV16853.1"/>
    </source>
</evidence>
<sequence>MPIPTLTRADAACGTASTADAAAVAINSPLRRFIFITCDWIGRTHLIDAYPGTIAVSLFYAGPQSQVLRRGQIGNRT</sequence>
<reference evidence="2" key="1">
    <citation type="submission" date="2015-10" db="EMBL/GenBank/DDBJ databases">
        <authorList>
            <person name="Gilbert D.G."/>
        </authorList>
    </citation>
    <scope>NUCLEOTIDE SEQUENCE</scope>
    <source>
        <strain evidence="2">Phyl III-seqv23</strain>
    </source>
</reference>